<protein>
    <submittedName>
        <fullName evidence="1">Uncharacterized protein</fullName>
    </submittedName>
</protein>
<evidence type="ECO:0000313" key="1">
    <source>
        <dbReference type="EMBL" id="GFF47452.1"/>
    </source>
</evidence>
<feature type="non-terminal residue" evidence="1">
    <location>
        <position position="115"/>
    </location>
</feature>
<evidence type="ECO:0000313" key="2">
    <source>
        <dbReference type="Proteomes" id="UP000465221"/>
    </source>
</evidence>
<gene>
    <name evidence="1" type="ORF">IFM46972_08300</name>
</gene>
<dbReference type="EMBL" id="BLKC01000070">
    <property type="protein sequence ID" value="GFF47452.1"/>
    <property type="molecule type" value="Genomic_DNA"/>
</dbReference>
<organism evidence="1 2">
    <name type="scientific">Aspergillus udagawae</name>
    <dbReference type="NCBI Taxonomy" id="91492"/>
    <lineage>
        <taxon>Eukaryota</taxon>
        <taxon>Fungi</taxon>
        <taxon>Dikarya</taxon>
        <taxon>Ascomycota</taxon>
        <taxon>Pezizomycotina</taxon>
        <taxon>Eurotiomycetes</taxon>
        <taxon>Eurotiomycetidae</taxon>
        <taxon>Eurotiales</taxon>
        <taxon>Aspergillaceae</taxon>
        <taxon>Aspergillus</taxon>
        <taxon>Aspergillus subgen. Fumigati</taxon>
    </lineage>
</organism>
<name>A0A8H3P872_9EURO</name>
<sequence length="115" mass="13167">CLPKYRISQTVPLTHYPIPVVVYYLRSKIWLTLPDYNIVGLSGYYSGEEGTSNIYPWNGCYYPDYHGGALYSYIQIGGSSNAHMLPCCVYIHYHCISYGDDPVQLDIWTDPDLSR</sequence>
<accession>A0A8H3P872</accession>
<dbReference type="AlphaFoldDB" id="A0A8H3P872"/>
<proteinExistence type="predicted"/>
<comment type="caution">
    <text evidence="1">The sequence shown here is derived from an EMBL/GenBank/DDBJ whole genome shotgun (WGS) entry which is preliminary data.</text>
</comment>
<dbReference type="Proteomes" id="UP000465221">
    <property type="component" value="Unassembled WGS sequence"/>
</dbReference>
<reference evidence="1 2" key="1">
    <citation type="submission" date="2020-01" db="EMBL/GenBank/DDBJ databases">
        <title>Draft genome sequence of Aspergillus udagawae IFM 46972.</title>
        <authorList>
            <person name="Takahashi H."/>
            <person name="Yaguchi T."/>
        </authorList>
    </citation>
    <scope>NUCLEOTIDE SEQUENCE [LARGE SCALE GENOMIC DNA]</scope>
    <source>
        <strain evidence="1 2">IFM 46972</strain>
    </source>
</reference>